<evidence type="ECO:0000259" key="3">
    <source>
        <dbReference type="PROSITE" id="PS51371"/>
    </source>
</evidence>
<dbReference type="AlphaFoldDB" id="A0A5J4KAW0"/>
<dbReference type="GO" id="GO:0015095">
    <property type="term" value="F:magnesium ion transmembrane transporter activity"/>
    <property type="evidence" value="ECO:0007669"/>
    <property type="project" value="InterPro"/>
</dbReference>
<gene>
    <name evidence="4" type="ORF">KTAU_43120</name>
</gene>
<organism evidence="4 5">
    <name type="scientific">Thermogemmatispora aurantia</name>
    <dbReference type="NCBI Taxonomy" id="2045279"/>
    <lineage>
        <taxon>Bacteria</taxon>
        <taxon>Bacillati</taxon>
        <taxon>Chloroflexota</taxon>
        <taxon>Ktedonobacteria</taxon>
        <taxon>Thermogemmatisporales</taxon>
        <taxon>Thermogemmatisporaceae</taxon>
        <taxon>Thermogemmatispora</taxon>
    </lineage>
</organism>
<dbReference type="InterPro" id="IPR046342">
    <property type="entry name" value="CBS_dom_sf"/>
</dbReference>
<dbReference type="SUPFAM" id="SSF158791">
    <property type="entry name" value="MgtE N-terminal domain-like"/>
    <property type="match status" value="1"/>
</dbReference>
<feature type="region of interest" description="Disordered" evidence="2">
    <location>
        <begin position="164"/>
        <end position="197"/>
    </location>
</feature>
<feature type="domain" description="CBS" evidence="3">
    <location>
        <begin position="376"/>
        <end position="436"/>
    </location>
</feature>
<dbReference type="Gene3D" id="3.10.580.10">
    <property type="entry name" value="CBS-domain"/>
    <property type="match status" value="1"/>
</dbReference>
<dbReference type="EMBL" id="BKZV01000009">
    <property type="protein sequence ID" value="GER85678.1"/>
    <property type="molecule type" value="Genomic_DNA"/>
</dbReference>
<comment type="caution">
    <text evidence="4">The sequence shown here is derived from an EMBL/GenBank/DDBJ whole genome shotgun (WGS) entry which is preliminary data.</text>
</comment>
<dbReference type="InterPro" id="IPR006668">
    <property type="entry name" value="Mg_transptr_MgtE_intracell_dom"/>
</dbReference>
<dbReference type="Proteomes" id="UP000334820">
    <property type="component" value="Unassembled WGS sequence"/>
</dbReference>
<dbReference type="InterPro" id="IPR038076">
    <property type="entry name" value="MgtE_N_sf"/>
</dbReference>
<dbReference type="InterPro" id="IPR006669">
    <property type="entry name" value="MgtE_transporter"/>
</dbReference>
<evidence type="ECO:0000256" key="2">
    <source>
        <dbReference type="SAM" id="MobiDB-lite"/>
    </source>
</evidence>
<dbReference type="SUPFAM" id="SSF54631">
    <property type="entry name" value="CBS-domain pair"/>
    <property type="match status" value="1"/>
</dbReference>
<dbReference type="InterPro" id="IPR000644">
    <property type="entry name" value="CBS_dom"/>
</dbReference>
<proteinExistence type="predicted"/>
<reference evidence="4 5" key="1">
    <citation type="journal article" date="2019" name="Int. J. Syst. Evol. Microbiol.">
        <title>Thermogemmatispora aurantia sp. nov. and Thermogemmatispora argillosa sp. nov., within the class Ktedonobacteria, and emended description of the genus Thermogemmatispora.</title>
        <authorList>
            <person name="Zheng Y."/>
            <person name="Wang C.M."/>
            <person name="Sakai Y."/>
            <person name="Abe K."/>
            <person name="Yokota A."/>
            <person name="Yabe S."/>
        </authorList>
    </citation>
    <scope>NUCLEOTIDE SEQUENCE [LARGE SCALE GENOMIC DNA]</scope>
    <source>
        <strain evidence="4 5">A1-2</strain>
    </source>
</reference>
<protein>
    <recommendedName>
        <fullName evidence="3">CBS domain-containing protein</fullName>
    </recommendedName>
</protein>
<feature type="domain" description="CBS" evidence="3">
    <location>
        <begin position="307"/>
        <end position="374"/>
    </location>
</feature>
<dbReference type="Pfam" id="PF03448">
    <property type="entry name" value="MgtE_N"/>
    <property type="match status" value="1"/>
</dbReference>
<keyword evidence="5" id="KW-1185">Reference proteome</keyword>
<dbReference type="CDD" id="cd04606">
    <property type="entry name" value="CBS_pair_Mg_transporter"/>
    <property type="match status" value="1"/>
</dbReference>
<sequence length="439" mass="48358">MSHLLGAPVEDAQGTRVGKLTDVLVAPAQAREEPGGPTYASALLVEGQDGHLWRVTPLAVQVRDHTLVLRMALPELPPPAAVENEISLAHEVLDKQAVDLEQRRPVRVNDVCLEPDWRVVGIDTSTWGLLRRLMPAWLLGARGREAPGSLIPWERLELLREGEPTPEEGLEGKGRGGAGRPEGQGHEELRRPPSGPLAELRPADIADIIHQLTPAQGARLLEGLDDETAADILQEVDTERQTYILEKLSAARAAAILRAMEPDEVADLLARLPEERAQELLRLLTPEESEDVRELLEYAENSAGGLMTTDYLALSGSRSSAEALEALRRHILDQGGHAVYIYVVDDEERDEPHLLGVVSIWNLLVASPEQTLQELMHRDLVTVRPEADALNVAEIIAKYNLFAVPVVNDEGALQGIVTIDDAIDVLLPPERRRRPVRRY</sequence>
<name>A0A5J4KAW0_9CHLR</name>
<accession>A0A5J4KAW0</accession>
<dbReference type="PROSITE" id="PS51371">
    <property type="entry name" value="CBS"/>
    <property type="match status" value="2"/>
</dbReference>
<dbReference type="SMART" id="SM00116">
    <property type="entry name" value="CBS"/>
    <property type="match status" value="1"/>
</dbReference>
<evidence type="ECO:0000256" key="1">
    <source>
        <dbReference type="PROSITE-ProRule" id="PRU00703"/>
    </source>
</evidence>
<dbReference type="Gene3D" id="1.25.60.10">
    <property type="entry name" value="MgtE N-terminal domain-like"/>
    <property type="match status" value="1"/>
</dbReference>
<evidence type="ECO:0000313" key="5">
    <source>
        <dbReference type="Proteomes" id="UP000334820"/>
    </source>
</evidence>
<dbReference type="SMART" id="SM00924">
    <property type="entry name" value="MgtE_N"/>
    <property type="match status" value="1"/>
</dbReference>
<dbReference type="GO" id="GO:0016020">
    <property type="term" value="C:membrane"/>
    <property type="evidence" value="ECO:0007669"/>
    <property type="project" value="InterPro"/>
</dbReference>
<evidence type="ECO:0000313" key="4">
    <source>
        <dbReference type="EMBL" id="GER85678.1"/>
    </source>
</evidence>
<dbReference type="PANTHER" id="PTHR43773:SF1">
    <property type="entry name" value="MAGNESIUM TRANSPORTER MGTE"/>
    <property type="match status" value="1"/>
</dbReference>
<dbReference type="Pfam" id="PF00571">
    <property type="entry name" value="CBS"/>
    <property type="match status" value="2"/>
</dbReference>
<dbReference type="PANTHER" id="PTHR43773">
    <property type="entry name" value="MAGNESIUM TRANSPORTER MGTE"/>
    <property type="match status" value="1"/>
</dbReference>
<keyword evidence="1" id="KW-0129">CBS domain</keyword>